<dbReference type="InterPro" id="IPR050080">
    <property type="entry name" value="RNase_PH"/>
</dbReference>
<organism evidence="10 11">
    <name type="scientific">Thermogemmatispora aurantia</name>
    <dbReference type="NCBI Taxonomy" id="2045279"/>
    <lineage>
        <taxon>Bacteria</taxon>
        <taxon>Bacillati</taxon>
        <taxon>Chloroflexota</taxon>
        <taxon>Ktedonobacteria</taxon>
        <taxon>Thermogemmatisporales</taxon>
        <taxon>Thermogemmatisporaceae</taxon>
        <taxon>Thermogemmatispora</taxon>
    </lineage>
</organism>
<evidence type="ECO:0000256" key="4">
    <source>
        <dbReference type="ARBA" id="ARBA00022694"/>
    </source>
</evidence>
<dbReference type="Pfam" id="PF03725">
    <property type="entry name" value="RNase_PH_C"/>
    <property type="match status" value="1"/>
</dbReference>
<gene>
    <name evidence="7 10" type="primary">rph</name>
    <name evidence="10" type="ORF">KTAU_11920</name>
</gene>
<dbReference type="RefSeq" id="WP_151727394.1">
    <property type="nucleotide sequence ID" value="NZ_BKZV01000001.1"/>
</dbReference>
<dbReference type="InterPro" id="IPR020568">
    <property type="entry name" value="Ribosomal_Su5_D2-typ_SF"/>
</dbReference>
<evidence type="ECO:0000256" key="5">
    <source>
        <dbReference type="ARBA" id="ARBA00022695"/>
    </source>
</evidence>
<dbReference type="GO" id="GO:0016075">
    <property type="term" value="P:rRNA catabolic process"/>
    <property type="evidence" value="ECO:0007669"/>
    <property type="project" value="UniProtKB-UniRule"/>
</dbReference>
<dbReference type="SUPFAM" id="SSF54211">
    <property type="entry name" value="Ribosomal protein S5 domain 2-like"/>
    <property type="match status" value="1"/>
</dbReference>
<keyword evidence="4 7" id="KW-0819">tRNA processing</keyword>
<proteinExistence type="inferred from homology"/>
<sequence length="237" mass="25932">MIRTDGRSQTQLRPLRLTVDYLDYAEGSVIIETGRTRVLCAATVEEKVPPFLEGSGRGWVTAEYSMLPRATLIRTPREREGRISGRTQEIQRLIGRSLRAAVDLEALGTRTLILDCDVLQADGGTRTAAITGAFVALYRACSRLVERGLLPAHPVRTAVAAVSVGVVEGEPLLDLCYEEDARAEVDFNVVMTAHGDFVEVQGTGEGGVFSRTRLDELLSLAQEGISQLLAFQQPYLR</sequence>
<evidence type="ECO:0000259" key="9">
    <source>
        <dbReference type="Pfam" id="PF03725"/>
    </source>
</evidence>
<dbReference type="HAMAP" id="MF_00564">
    <property type="entry name" value="RNase_PH"/>
    <property type="match status" value="1"/>
</dbReference>
<evidence type="ECO:0000256" key="2">
    <source>
        <dbReference type="ARBA" id="ARBA00022552"/>
    </source>
</evidence>
<accession>A0A5J4K4N9</accession>
<evidence type="ECO:0000313" key="10">
    <source>
        <dbReference type="EMBL" id="GER82555.1"/>
    </source>
</evidence>
<dbReference type="InterPro" id="IPR036345">
    <property type="entry name" value="ExoRNase_PH_dom2_sf"/>
</dbReference>
<evidence type="ECO:0000259" key="8">
    <source>
        <dbReference type="Pfam" id="PF01138"/>
    </source>
</evidence>
<feature type="domain" description="Exoribonuclease phosphorolytic" evidence="8">
    <location>
        <begin position="11"/>
        <end position="140"/>
    </location>
</feature>
<feature type="binding site" evidence="7">
    <location>
        <position position="86"/>
    </location>
    <ligand>
        <name>phosphate</name>
        <dbReference type="ChEBI" id="CHEBI:43474"/>
        <note>substrate</note>
    </ligand>
</feature>
<keyword evidence="3 7" id="KW-0820">tRNA-binding</keyword>
<protein>
    <recommendedName>
        <fullName evidence="7">Ribonuclease PH</fullName>
        <shortName evidence="7">RNase PH</shortName>
        <ecNumber evidence="7">2.7.7.56</ecNumber>
    </recommendedName>
    <alternativeName>
        <fullName evidence="7">tRNA nucleotidyltransferase</fullName>
    </alternativeName>
</protein>
<dbReference type="PANTHER" id="PTHR11953:SF0">
    <property type="entry name" value="EXOSOME COMPLEX COMPONENT RRP41"/>
    <property type="match status" value="1"/>
</dbReference>
<dbReference type="FunFam" id="3.30.230.70:FF:000003">
    <property type="entry name" value="Ribonuclease PH"/>
    <property type="match status" value="1"/>
</dbReference>
<dbReference type="PROSITE" id="PS01277">
    <property type="entry name" value="RIBONUCLEASE_PH"/>
    <property type="match status" value="1"/>
</dbReference>
<dbReference type="InterPro" id="IPR027408">
    <property type="entry name" value="PNPase/RNase_PH_dom_sf"/>
</dbReference>
<comment type="caution">
    <text evidence="10">The sequence shown here is derived from an EMBL/GenBank/DDBJ whole genome shotgun (WGS) entry which is preliminary data.</text>
</comment>
<name>A0A5J4K4N9_9CHLR</name>
<evidence type="ECO:0000256" key="1">
    <source>
        <dbReference type="ARBA" id="ARBA00006678"/>
    </source>
</evidence>
<evidence type="ECO:0000313" key="11">
    <source>
        <dbReference type="Proteomes" id="UP000334820"/>
    </source>
</evidence>
<dbReference type="GO" id="GO:0031125">
    <property type="term" value="P:rRNA 3'-end processing"/>
    <property type="evidence" value="ECO:0007669"/>
    <property type="project" value="UniProtKB-ARBA"/>
</dbReference>
<dbReference type="InterPro" id="IPR002381">
    <property type="entry name" value="RNase_PH_bac-type"/>
</dbReference>
<dbReference type="Gene3D" id="3.30.230.70">
    <property type="entry name" value="GHMP Kinase, N-terminal domain"/>
    <property type="match status" value="1"/>
</dbReference>
<evidence type="ECO:0000256" key="3">
    <source>
        <dbReference type="ARBA" id="ARBA00022555"/>
    </source>
</evidence>
<dbReference type="PANTHER" id="PTHR11953">
    <property type="entry name" value="EXOSOME COMPLEX COMPONENT"/>
    <property type="match status" value="1"/>
</dbReference>
<keyword evidence="7" id="KW-0808">Transferase</keyword>
<dbReference type="GO" id="GO:0000175">
    <property type="term" value="F:3'-5'-RNA exonuclease activity"/>
    <property type="evidence" value="ECO:0007669"/>
    <property type="project" value="UniProtKB-UniRule"/>
</dbReference>
<feature type="binding site" evidence="7">
    <location>
        <begin position="124"/>
        <end position="126"/>
    </location>
    <ligand>
        <name>phosphate</name>
        <dbReference type="ChEBI" id="CHEBI:43474"/>
        <note>substrate</note>
    </ligand>
</feature>
<dbReference type="NCBIfam" id="TIGR01966">
    <property type="entry name" value="RNasePH"/>
    <property type="match status" value="1"/>
</dbReference>
<evidence type="ECO:0000256" key="7">
    <source>
        <dbReference type="HAMAP-Rule" id="MF_00564"/>
    </source>
</evidence>
<comment type="subunit">
    <text evidence="7">Homohexameric ring arranged as a trimer of dimers.</text>
</comment>
<keyword evidence="11" id="KW-1185">Reference proteome</keyword>
<comment type="function">
    <text evidence="7">Phosphorolytic 3'-5' exoribonuclease that plays an important role in tRNA 3'-end maturation. Removes nucleotide residues following the 3'-CCA terminus of tRNAs; can also add nucleotides to the ends of RNA molecules by using nucleoside diphosphates as substrates, but this may not be physiologically important. Probably plays a role in initiation of 16S rRNA degradation (leading to ribosome degradation) during starvation.</text>
</comment>
<evidence type="ECO:0000256" key="6">
    <source>
        <dbReference type="ARBA" id="ARBA00022884"/>
    </source>
</evidence>
<keyword evidence="2 7" id="KW-0698">rRNA processing</keyword>
<dbReference type="EMBL" id="BKZV01000001">
    <property type="protein sequence ID" value="GER82555.1"/>
    <property type="molecule type" value="Genomic_DNA"/>
</dbReference>
<dbReference type="InterPro" id="IPR018336">
    <property type="entry name" value="RNase_PH_CS"/>
</dbReference>
<dbReference type="GO" id="GO:0008033">
    <property type="term" value="P:tRNA processing"/>
    <property type="evidence" value="ECO:0007669"/>
    <property type="project" value="UniProtKB-UniRule"/>
</dbReference>
<dbReference type="SUPFAM" id="SSF55666">
    <property type="entry name" value="Ribonuclease PH domain 2-like"/>
    <property type="match status" value="1"/>
</dbReference>
<dbReference type="CDD" id="cd11362">
    <property type="entry name" value="RNase_PH_bact"/>
    <property type="match status" value="1"/>
</dbReference>
<reference evidence="10 11" key="1">
    <citation type="journal article" date="2019" name="Int. J. Syst. Evol. Microbiol.">
        <title>Thermogemmatispora aurantia sp. nov. and Thermogemmatispora argillosa sp. nov., within the class Ktedonobacteria, and emended description of the genus Thermogemmatispora.</title>
        <authorList>
            <person name="Zheng Y."/>
            <person name="Wang C.M."/>
            <person name="Sakai Y."/>
            <person name="Abe K."/>
            <person name="Yokota A."/>
            <person name="Yabe S."/>
        </authorList>
    </citation>
    <scope>NUCLEOTIDE SEQUENCE [LARGE SCALE GENOMIC DNA]</scope>
    <source>
        <strain evidence="10 11">A1-2</strain>
    </source>
</reference>
<dbReference type="Pfam" id="PF01138">
    <property type="entry name" value="RNase_PH"/>
    <property type="match status" value="1"/>
</dbReference>
<dbReference type="GO" id="GO:0000049">
    <property type="term" value="F:tRNA binding"/>
    <property type="evidence" value="ECO:0007669"/>
    <property type="project" value="UniProtKB-UniRule"/>
</dbReference>
<dbReference type="InterPro" id="IPR015847">
    <property type="entry name" value="ExoRNase_PH_dom2"/>
</dbReference>
<keyword evidence="5 7" id="KW-0548">Nucleotidyltransferase</keyword>
<dbReference type="InterPro" id="IPR001247">
    <property type="entry name" value="ExoRNase_PH_dom1"/>
</dbReference>
<comment type="catalytic activity">
    <reaction evidence="7">
        <text>tRNA(n+1) + phosphate = tRNA(n) + a ribonucleoside 5'-diphosphate</text>
        <dbReference type="Rhea" id="RHEA:10628"/>
        <dbReference type="Rhea" id="RHEA-COMP:17343"/>
        <dbReference type="Rhea" id="RHEA-COMP:17344"/>
        <dbReference type="ChEBI" id="CHEBI:43474"/>
        <dbReference type="ChEBI" id="CHEBI:57930"/>
        <dbReference type="ChEBI" id="CHEBI:173114"/>
        <dbReference type="EC" id="2.7.7.56"/>
    </reaction>
</comment>
<feature type="domain" description="Exoribonuclease phosphorolytic" evidence="9">
    <location>
        <begin position="158"/>
        <end position="224"/>
    </location>
</feature>
<dbReference type="Proteomes" id="UP000334820">
    <property type="component" value="Unassembled WGS sequence"/>
</dbReference>
<dbReference type="AlphaFoldDB" id="A0A5J4K4N9"/>
<comment type="similarity">
    <text evidence="1 7">Belongs to the RNase PH family.</text>
</comment>
<dbReference type="EC" id="2.7.7.56" evidence="7"/>
<keyword evidence="6" id="KW-0694">RNA-binding</keyword>
<dbReference type="GO" id="GO:0009022">
    <property type="term" value="F:tRNA nucleotidyltransferase activity"/>
    <property type="evidence" value="ECO:0007669"/>
    <property type="project" value="UniProtKB-UniRule"/>
</dbReference>